<evidence type="ECO:0000313" key="2">
    <source>
        <dbReference type="Proteomes" id="UP000499080"/>
    </source>
</evidence>
<name>A0A4Y2GTX7_ARAVE</name>
<accession>A0A4Y2GTX7</accession>
<gene>
    <name evidence="1" type="ORF">AVEN_240560_1</name>
</gene>
<organism evidence="1 2">
    <name type="scientific">Araneus ventricosus</name>
    <name type="common">Orbweaver spider</name>
    <name type="synonym">Epeira ventricosa</name>
    <dbReference type="NCBI Taxonomy" id="182803"/>
    <lineage>
        <taxon>Eukaryota</taxon>
        <taxon>Metazoa</taxon>
        <taxon>Ecdysozoa</taxon>
        <taxon>Arthropoda</taxon>
        <taxon>Chelicerata</taxon>
        <taxon>Arachnida</taxon>
        <taxon>Araneae</taxon>
        <taxon>Araneomorphae</taxon>
        <taxon>Entelegynae</taxon>
        <taxon>Araneoidea</taxon>
        <taxon>Araneidae</taxon>
        <taxon>Araneus</taxon>
    </lineage>
</organism>
<proteinExistence type="predicted"/>
<keyword evidence="2" id="KW-1185">Reference proteome</keyword>
<reference evidence="1 2" key="1">
    <citation type="journal article" date="2019" name="Sci. Rep.">
        <title>Orb-weaving spider Araneus ventricosus genome elucidates the spidroin gene catalogue.</title>
        <authorList>
            <person name="Kono N."/>
            <person name="Nakamura H."/>
            <person name="Ohtoshi R."/>
            <person name="Moran D.A.P."/>
            <person name="Shinohara A."/>
            <person name="Yoshida Y."/>
            <person name="Fujiwara M."/>
            <person name="Mori M."/>
            <person name="Tomita M."/>
            <person name="Arakawa K."/>
        </authorList>
    </citation>
    <scope>NUCLEOTIDE SEQUENCE [LARGE SCALE GENOMIC DNA]</scope>
</reference>
<protein>
    <submittedName>
        <fullName evidence="1">Uncharacterized protein</fullName>
    </submittedName>
</protein>
<evidence type="ECO:0000313" key="1">
    <source>
        <dbReference type="EMBL" id="GBM55948.1"/>
    </source>
</evidence>
<sequence length="107" mass="12255">MSKRLGTALRQTVKDWRVKVVTLGGKKHGSLKEETIKKLTRYYAKAIPKNKGDIEALKTEIYATLFHSTYLLIRSRNIKSALLVKIPGVSINRHWLVERKQVLIKIG</sequence>
<comment type="caution">
    <text evidence="1">The sequence shown here is derived from an EMBL/GenBank/DDBJ whole genome shotgun (WGS) entry which is preliminary data.</text>
</comment>
<dbReference type="Proteomes" id="UP000499080">
    <property type="component" value="Unassembled WGS sequence"/>
</dbReference>
<dbReference type="EMBL" id="BGPR01001522">
    <property type="protein sequence ID" value="GBM55948.1"/>
    <property type="molecule type" value="Genomic_DNA"/>
</dbReference>
<dbReference type="AlphaFoldDB" id="A0A4Y2GTX7"/>